<reference evidence="2" key="1">
    <citation type="submission" date="2023-05" db="EMBL/GenBank/DDBJ databases">
        <title>Whole genome sequence of Commensalibacter sp.</title>
        <authorList>
            <person name="Charoenyingcharoen P."/>
            <person name="Yukphan P."/>
        </authorList>
    </citation>
    <scope>NUCLEOTIDE SEQUENCE</scope>
    <source>
        <strain evidence="2">TBRC 16381</strain>
    </source>
</reference>
<dbReference type="Proteomes" id="UP001431634">
    <property type="component" value="Unassembled WGS sequence"/>
</dbReference>
<comment type="caution">
    <text evidence="2">The sequence shown here is derived from an EMBL/GenBank/DDBJ whole genome shotgun (WGS) entry which is preliminary data.</text>
</comment>
<gene>
    <name evidence="2" type="ORF">QJV27_06520</name>
</gene>
<dbReference type="InterPro" id="IPR014729">
    <property type="entry name" value="Rossmann-like_a/b/a_fold"/>
</dbReference>
<dbReference type="CDD" id="cd06259">
    <property type="entry name" value="YdcF-like"/>
    <property type="match status" value="1"/>
</dbReference>
<feature type="domain" description="DUF218" evidence="1">
    <location>
        <begin position="5"/>
        <end position="121"/>
    </location>
</feature>
<name>A0ABT6Q1P5_9PROT</name>
<evidence type="ECO:0000259" key="1">
    <source>
        <dbReference type="Pfam" id="PF02698"/>
    </source>
</evidence>
<keyword evidence="3" id="KW-1185">Reference proteome</keyword>
<evidence type="ECO:0000313" key="2">
    <source>
        <dbReference type="EMBL" id="MDI2091020.1"/>
    </source>
</evidence>
<dbReference type="InterPro" id="IPR003848">
    <property type="entry name" value="DUF218"/>
</dbReference>
<sequence>MMQPIVIFGAALKKDATPHCALIARIQAATQYGMRYKDPLYIVTGGNPKAGLTEAAAMKTLLLQAGIHQDRIICEDQAKNTVESVILSSILLKQLNFVQKQNSVTLVSSPYHLPRCGWLMFLSGWRVCLVGSVGKASRSFIKCWYWRLREIPAIICDSFRLFF</sequence>
<dbReference type="Pfam" id="PF02698">
    <property type="entry name" value="DUF218"/>
    <property type="match status" value="1"/>
</dbReference>
<evidence type="ECO:0000313" key="3">
    <source>
        <dbReference type="Proteomes" id="UP001431634"/>
    </source>
</evidence>
<dbReference type="RefSeq" id="WP_281448131.1">
    <property type="nucleotide sequence ID" value="NZ_JASBAO010000001.1"/>
</dbReference>
<protein>
    <submittedName>
        <fullName evidence="2">YdcF family protein</fullName>
    </submittedName>
</protein>
<dbReference type="EMBL" id="JASBAO010000001">
    <property type="protein sequence ID" value="MDI2091020.1"/>
    <property type="molecule type" value="Genomic_DNA"/>
</dbReference>
<dbReference type="Gene3D" id="3.40.50.620">
    <property type="entry name" value="HUPs"/>
    <property type="match status" value="1"/>
</dbReference>
<accession>A0ABT6Q1P5</accession>
<dbReference type="InterPro" id="IPR051599">
    <property type="entry name" value="Cell_Envelope_Assoc"/>
</dbReference>
<organism evidence="2 3">
    <name type="scientific">Commensalibacter oyaizuii</name>
    <dbReference type="NCBI Taxonomy" id="3043873"/>
    <lineage>
        <taxon>Bacteria</taxon>
        <taxon>Pseudomonadati</taxon>
        <taxon>Pseudomonadota</taxon>
        <taxon>Alphaproteobacteria</taxon>
        <taxon>Acetobacterales</taxon>
        <taxon>Acetobacteraceae</taxon>
    </lineage>
</organism>
<dbReference type="PANTHER" id="PTHR30336:SF4">
    <property type="entry name" value="ENVELOPE BIOGENESIS FACTOR ELYC"/>
    <property type="match status" value="1"/>
</dbReference>
<dbReference type="PANTHER" id="PTHR30336">
    <property type="entry name" value="INNER MEMBRANE PROTEIN, PROBABLE PERMEASE"/>
    <property type="match status" value="1"/>
</dbReference>
<proteinExistence type="predicted"/>